<evidence type="ECO:0000259" key="1">
    <source>
        <dbReference type="PROSITE" id="PS50983"/>
    </source>
</evidence>
<evidence type="ECO:0000313" key="2">
    <source>
        <dbReference type="EMBL" id="EMD25866.1"/>
    </source>
</evidence>
<organism evidence="2 4">
    <name type="scientific">Amycolatopsis azurea DSM 43854</name>
    <dbReference type="NCBI Taxonomy" id="1238180"/>
    <lineage>
        <taxon>Bacteria</taxon>
        <taxon>Bacillati</taxon>
        <taxon>Actinomycetota</taxon>
        <taxon>Actinomycetes</taxon>
        <taxon>Pseudonocardiales</taxon>
        <taxon>Pseudonocardiaceae</taxon>
        <taxon>Amycolatopsis</taxon>
    </lineage>
</organism>
<dbReference type="EMBL" id="ANMG01000039">
    <property type="protein sequence ID" value="EMD25866.1"/>
    <property type="molecule type" value="Genomic_DNA"/>
</dbReference>
<feature type="domain" description="Fe/B12 periplasmic-binding" evidence="1">
    <location>
        <begin position="2"/>
        <end position="282"/>
    </location>
</feature>
<sequence length="282" mass="30265">MRIVSLLPAATDFVATLGLLGSLTGRTHECDWPPGALDDVPVVTSSAIDHDVLSSREISAAVGGEHRGSSLYALDTGLLATARPDVVLTQDLCDVCAVSYRQVSDTVRAMDGDIQVVSLEPRTLDGVFTCLTTLGEVLGVRDRAAVETRRLQERLEAVRARVEGRPRPRVAAIEWLDPLWPAGHWVPEQIEAAGGIPLLAAAGEHTRPITWETVVEARPDVLLLIPCGFPPERTEAELPLLTGLPGWGDIPAVHILDGPAHFNRPGPRVVDGAEILADVLHQ</sequence>
<dbReference type="Proteomes" id="UP000188551">
    <property type="component" value="Unassembled WGS sequence"/>
</dbReference>
<dbReference type="RefSeq" id="WP_005159442.1">
    <property type="nucleotide sequence ID" value="NZ_ANMG01000039.1"/>
</dbReference>
<dbReference type="InterPro" id="IPR051030">
    <property type="entry name" value="Vitamin_B12-ABC_binding"/>
</dbReference>
<dbReference type="PROSITE" id="PS50983">
    <property type="entry name" value="FE_B12_PBP"/>
    <property type="match status" value="1"/>
</dbReference>
<dbReference type="PANTHER" id="PTHR42860">
    <property type="entry name" value="VITAMIN B12-BINDING PROTEIN"/>
    <property type="match status" value="1"/>
</dbReference>
<dbReference type="OrthoDB" id="6495095at2"/>
<keyword evidence="5" id="KW-1185">Reference proteome</keyword>
<dbReference type="SUPFAM" id="SSF53807">
    <property type="entry name" value="Helical backbone' metal receptor"/>
    <property type="match status" value="1"/>
</dbReference>
<dbReference type="Proteomes" id="UP000014137">
    <property type="component" value="Unassembled WGS sequence"/>
</dbReference>
<evidence type="ECO:0000313" key="4">
    <source>
        <dbReference type="Proteomes" id="UP000014137"/>
    </source>
</evidence>
<dbReference type="InterPro" id="IPR002491">
    <property type="entry name" value="ABC_transptr_periplasmic_BD"/>
</dbReference>
<accession>M2QGL6</accession>
<comment type="caution">
    <text evidence="2">The sequence shown here is derived from an EMBL/GenBank/DDBJ whole genome shotgun (WGS) entry which is preliminary data.</text>
</comment>
<dbReference type="PANTHER" id="PTHR42860:SF1">
    <property type="entry name" value="VITAMIN B12-BINDING PROTEIN"/>
    <property type="match status" value="1"/>
</dbReference>
<gene>
    <name evidence="3" type="ORF">B0293_16060</name>
    <name evidence="2" type="ORF">C791_4104</name>
</gene>
<dbReference type="PATRIC" id="fig|1238180.3.peg.4435"/>
<proteinExistence type="predicted"/>
<evidence type="ECO:0000313" key="3">
    <source>
        <dbReference type="EMBL" id="OOC05856.1"/>
    </source>
</evidence>
<dbReference type="Gene3D" id="3.40.50.1980">
    <property type="entry name" value="Nitrogenase molybdenum iron protein domain"/>
    <property type="match status" value="2"/>
</dbReference>
<dbReference type="AlphaFoldDB" id="M2QGL6"/>
<dbReference type="EMBL" id="MUXN01000011">
    <property type="protein sequence ID" value="OOC05856.1"/>
    <property type="molecule type" value="Genomic_DNA"/>
</dbReference>
<protein>
    <submittedName>
        <fullName evidence="3">Cobalamin-binding protein</fullName>
    </submittedName>
    <submittedName>
        <fullName evidence="2">Putative ABC transporter</fullName>
    </submittedName>
</protein>
<dbReference type="CDD" id="cd01144">
    <property type="entry name" value="BtuF"/>
    <property type="match status" value="1"/>
</dbReference>
<reference evidence="2 4" key="1">
    <citation type="submission" date="2012-10" db="EMBL/GenBank/DDBJ databases">
        <title>Genome assembly of Amycolatopsis azurea DSM 43854.</title>
        <authorList>
            <person name="Khatri I."/>
            <person name="Kaur I."/>
            <person name="Subramanian S."/>
            <person name="Mayilraj S."/>
        </authorList>
    </citation>
    <scope>NUCLEOTIDE SEQUENCE [LARGE SCALE GENOMIC DNA]</scope>
    <source>
        <strain evidence="2 4">DSM 43854</strain>
    </source>
</reference>
<evidence type="ECO:0000313" key="5">
    <source>
        <dbReference type="Proteomes" id="UP000188551"/>
    </source>
</evidence>
<dbReference type="Pfam" id="PF01497">
    <property type="entry name" value="Peripla_BP_2"/>
    <property type="match status" value="1"/>
</dbReference>
<reference evidence="3 5" key="2">
    <citation type="submission" date="2017-02" db="EMBL/GenBank/DDBJ databases">
        <title>Amycolatopsis azurea DSM 43854 draft genome.</title>
        <authorList>
            <person name="Mayilraj S."/>
        </authorList>
    </citation>
    <scope>NUCLEOTIDE SEQUENCE [LARGE SCALE GENOMIC DNA]</scope>
    <source>
        <strain evidence="3 5">DSM 43854</strain>
    </source>
</reference>
<name>M2QGL6_9PSEU</name>